<evidence type="ECO:0000313" key="3">
    <source>
        <dbReference type="Proteomes" id="UP000642748"/>
    </source>
</evidence>
<keyword evidence="3" id="KW-1185">Reference proteome</keyword>
<evidence type="ECO:0000256" key="1">
    <source>
        <dbReference type="SAM" id="MobiDB-lite"/>
    </source>
</evidence>
<dbReference type="GO" id="GO:0016887">
    <property type="term" value="F:ATP hydrolysis activity"/>
    <property type="evidence" value="ECO:0007669"/>
    <property type="project" value="TreeGrafter"/>
</dbReference>
<dbReference type="InterPro" id="IPR027417">
    <property type="entry name" value="P-loop_NTPase"/>
</dbReference>
<dbReference type="Proteomes" id="UP000642748">
    <property type="component" value="Unassembled WGS sequence"/>
</dbReference>
<dbReference type="GO" id="GO:0051782">
    <property type="term" value="P:negative regulation of cell division"/>
    <property type="evidence" value="ECO:0007669"/>
    <property type="project" value="TreeGrafter"/>
</dbReference>
<dbReference type="GO" id="GO:0005524">
    <property type="term" value="F:ATP binding"/>
    <property type="evidence" value="ECO:0007669"/>
    <property type="project" value="TreeGrafter"/>
</dbReference>
<dbReference type="GO" id="GO:0009898">
    <property type="term" value="C:cytoplasmic side of plasma membrane"/>
    <property type="evidence" value="ECO:0007669"/>
    <property type="project" value="TreeGrafter"/>
</dbReference>
<sequence length="356" mass="37353">MSARGPGWTSDPVAEDRSGGDMVPPAPAVLLGRRALGRQPVATQPVVAPAAWALVPTPSHVLPPRAVPAELRGESSVDGLWLRAASLRPGGALVCVSSADGGVGRSTLVAALGSLLALACPQPLIAVDMTGRPWGGLAHRVRRRSPGTVWDAARHGGGLTDRGQVQRWTQLGPTGLEVLTGEPEMTSARRPPLYSEVAVLVAALRRLYPVVLVDLSPADQRSTWTALAWAAAPVLVARAGVDSLQHTMRLVARMRAVGLADVVERCVVVVMETSPSPPRQVRAAQIQAAQAVGDLVPVPYDGALARPEPVDVRSLRRVTRGALMRVAVAVLNRCPADPHLVATTQPETTGRDEGTS</sequence>
<protein>
    <recommendedName>
        <fullName evidence="4">MinD-like ATPase involved in chromosome partitioning or flagellar assembly</fullName>
    </recommendedName>
</protein>
<dbReference type="AlphaFoldDB" id="A0A8J3QZE2"/>
<evidence type="ECO:0008006" key="4">
    <source>
        <dbReference type="Google" id="ProtNLM"/>
    </source>
</evidence>
<dbReference type="PANTHER" id="PTHR43384">
    <property type="entry name" value="SEPTUM SITE-DETERMINING PROTEIN MIND HOMOLOG, CHLOROPLASTIC-RELATED"/>
    <property type="match status" value="1"/>
</dbReference>
<name>A0A8J3QZE2_9ACTN</name>
<reference evidence="2" key="1">
    <citation type="submission" date="2021-01" db="EMBL/GenBank/DDBJ databases">
        <title>Whole genome shotgun sequence of Rugosimonospora africana NBRC 104875.</title>
        <authorList>
            <person name="Komaki H."/>
            <person name="Tamura T."/>
        </authorList>
    </citation>
    <scope>NUCLEOTIDE SEQUENCE</scope>
    <source>
        <strain evidence="2">NBRC 104875</strain>
    </source>
</reference>
<dbReference type="Gene3D" id="3.40.50.300">
    <property type="entry name" value="P-loop containing nucleotide triphosphate hydrolases"/>
    <property type="match status" value="1"/>
</dbReference>
<dbReference type="EMBL" id="BONZ01000075">
    <property type="protein sequence ID" value="GIH18967.1"/>
    <property type="molecule type" value="Genomic_DNA"/>
</dbReference>
<feature type="region of interest" description="Disordered" evidence="1">
    <location>
        <begin position="1"/>
        <end position="25"/>
    </location>
</feature>
<dbReference type="GO" id="GO:0005829">
    <property type="term" value="C:cytosol"/>
    <property type="evidence" value="ECO:0007669"/>
    <property type="project" value="TreeGrafter"/>
</dbReference>
<accession>A0A8J3QZE2</accession>
<dbReference type="SUPFAM" id="SSF52540">
    <property type="entry name" value="P-loop containing nucleoside triphosphate hydrolases"/>
    <property type="match status" value="1"/>
</dbReference>
<organism evidence="2 3">
    <name type="scientific">Rugosimonospora africana</name>
    <dbReference type="NCBI Taxonomy" id="556532"/>
    <lineage>
        <taxon>Bacteria</taxon>
        <taxon>Bacillati</taxon>
        <taxon>Actinomycetota</taxon>
        <taxon>Actinomycetes</taxon>
        <taxon>Micromonosporales</taxon>
        <taxon>Micromonosporaceae</taxon>
        <taxon>Rugosimonospora</taxon>
    </lineage>
</organism>
<comment type="caution">
    <text evidence="2">The sequence shown here is derived from an EMBL/GenBank/DDBJ whole genome shotgun (WGS) entry which is preliminary data.</text>
</comment>
<evidence type="ECO:0000313" key="2">
    <source>
        <dbReference type="EMBL" id="GIH18967.1"/>
    </source>
</evidence>
<dbReference type="InterPro" id="IPR050625">
    <property type="entry name" value="ParA/MinD_ATPase"/>
</dbReference>
<gene>
    <name evidence="2" type="ORF">Raf01_71390</name>
</gene>
<dbReference type="PANTHER" id="PTHR43384:SF14">
    <property type="entry name" value="ESX-1 SECRETION-ASSOCIATED PROTEIN ESPI"/>
    <property type="match status" value="1"/>
</dbReference>
<proteinExistence type="predicted"/>